<proteinExistence type="predicted"/>
<dbReference type="EMBL" id="JAVRFF010000014">
    <property type="protein sequence ID" value="MDT0473244.1"/>
    <property type="molecule type" value="Genomic_DNA"/>
</dbReference>
<gene>
    <name evidence="3" type="ORF">RM863_14010</name>
</gene>
<keyword evidence="4" id="KW-1185">Reference proteome</keyword>
<organism evidence="3 4">
    <name type="scientific">Streptomyces hintoniae</name>
    <dbReference type="NCBI Taxonomy" id="3075521"/>
    <lineage>
        <taxon>Bacteria</taxon>
        <taxon>Bacillati</taxon>
        <taxon>Actinomycetota</taxon>
        <taxon>Actinomycetes</taxon>
        <taxon>Kitasatosporales</taxon>
        <taxon>Streptomycetaceae</taxon>
        <taxon>Streptomyces</taxon>
    </lineage>
</organism>
<name>A0ABU2UJJ0_9ACTN</name>
<feature type="domain" description="Peptidase S74" evidence="2">
    <location>
        <begin position="48"/>
        <end position="84"/>
    </location>
</feature>
<comment type="caution">
    <text evidence="3">The sequence shown here is derived from an EMBL/GenBank/DDBJ whole genome shotgun (WGS) entry which is preliminary data.</text>
</comment>
<evidence type="ECO:0000313" key="4">
    <source>
        <dbReference type="Proteomes" id="UP001180489"/>
    </source>
</evidence>
<dbReference type="Proteomes" id="UP001180489">
    <property type="component" value="Unassembled WGS sequence"/>
</dbReference>
<dbReference type="RefSeq" id="WP_311635231.1">
    <property type="nucleotide sequence ID" value="NZ_JAVRFF010000014.1"/>
</dbReference>
<accession>A0ABU2UJJ0</accession>
<sequence length="156" mass="16393">MDQVSGRLRALTAVFRRPAPRGAPSGRHLASAAAGGDVTGGDPVNGYQLLEKVAELPVSTWRYTWDPPEIRHLGPMAQDWWAAFGVGIDDRTICCTDANGVAVVAIQALHRLLAETRREVAELREALDGLTAPAAPAAEPAPPASPLDAAVDTVAP</sequence>
<dbReference type="InterPro" id="IPR030392">
    <property type="entry name" value="S74_ICA"/>
</dbReference>
<reference evidence="3" key="1">
    <citation type="submission" date="2024-05" db="EMBL/GenBank/DDBJ databases">
        <title>30 novel species of actinomycetes from the DSMZ collection.</title>
        <authorList>
            <person name="Nouioui I."/>
        </authorList>
    </citation>
    <scope>NUCLEOTIDE SEQUENCE</scope>
    <source>
        <strain evidence="3">DSM 41014</strain>
    </source>
</reference>
<feature type="region of interest" description="Disordered" evidence="1">
    <location>
        <begin position="133"/>
        <end position="156"/>
    </location>
</feature>
<dbReference type="Pfam" id="PF13884">
    <property type="entry name" value="Peptidase_S74"/>
    <property type="match status" value="1"/>
</dbReference>
<protein>
    <submittedName>
        <fullName evidence="3">Tail fiber domain-containing protein</fullName>
    </submittedName>
</protein>
<evidence type="ECO:0000259" key="2">
    <source>
        <dbReference type="Pfam" id="PF13884"/>
    </source>
</evidence>
<evidence type="ECO:0000256" key="1">
    <source>
        <dbReference type="SAM" id="MobiDB-lite"/>
    </source>
</evidence>
<evidence type="ECO:0000313" key="3">
    <source>
        <dbReference type="EMBL" id="MDT0473244.1"/>
    </source>
</evidence>